<comment type="caution">
    <text evidence="1">The sequence shown here is derived from an EMBL/GenBank/DDBJ whole genome shotgun (WGS) entry which is preliminary data.</text>
</comment>
<name>A0ABU7EFL9_9TELE</name>
<proteinExistence type="predicted"/>
<evidence type="ECO:0000313" key="2">
    <source>
        <dbReference type="Proteomes" id="UP001352852"/>
    </source>
</evidence>
<evidence type="ECO:0000313" key="1">
    <source>
        <dbReference type="EMBL" id="MED6284604.1"/>
    </source>
</evidence>
<keyword evidence="2" id="KW-1185">Reference proteome</keyword>
<sequence length="102" mass="11600">MSPWTTLVKLVVGANSKSVTWNTLKRIKNSLLKFKTSIRIEKKGDLSDFEHVIVFGARGAGVDISETVYLRGFSHTTLCLWFKENDPRKRKCPGSNRCVEKK</sequence>
<protein>
    <submittedName>
        <fullName evidence="1">Uncharacterized protein</fullName>
    </submittedName>
</protein>
<dbReference type="EMBL" id="JAHUTJ010051163">
    <property type="protein sequence ID" value="MED6284604.1"/>
    <property type="molecule type" value="Genomic_DNA"/>
</dbReference>
<reference evidence="1 2" key="1">
    <citation type="submission" date="2021-06" db="EMBL/GenBank/DDBJ databases">
        <authorList>
            <person name="Palmer J.M."/>
        </authorList>
    </citation>
    <scope>NUCLEOTIDE SEQUENCE [LARGE SCALE GENOMIC DNA]</scope>
    <source>
        <strain evidence="1 2">CL_MEX2019</strain>
        <tissue evidence="1">Muscle</tissue>
    </source>
</reference>
<gene>
    <name evidence="1" type="ORF">CHARACLAT_020765</name>
</gene>
<organism evidence="1 2">
    <name type="scientific">Characodon lateralis</name>
    <dbReference type="NCBI Taxonomy" id="208331"/>
    <lineage>
        <taxon>Eukaryota</taxon>
        <taxon>Metazoa</taxon>
        <taxon>Chordata</taxon>
        <taxon>Craniata</taxon>
        <taxon>Vertebrata</taxon>
        <taxon>Euteleostomi</taxon>
        <taxon>Actinopterygii</taxon>
        <taxon>Neopterygii</taxon>
        <taxon>Teleostei</taxon>
        <taxon>Neoteleostei</taxon>
        <taxon>Acanthomorphata</taxon>
        <taxon>Ovalentaria</taxon>
        <taxon>Atherinomorphae</taxon>
        <taxon>Cyprinodontiformes</taxon>
        <taxon>Goodeidae</taxon>
        <taxon>Characodon</taxon>
    </lineage>
</organism>
<accession>A0ABU7EFL9</accession>
<dbReference type="Proteomes" id="UP001352852">
    <property type="component" value="Unassembled WGS sequence"/>
</dbReference>